<name>A0A0A0ICM2_CLOBO</name>
<keyword evidence="1" id="KW-0472">Membrane</keyword>
<proteinExistence type="predicted"/>
<reference evidence="3 4" key="1">
    <citation type="submission" date="2014-01" db="EMBL/GenBank/DDBJ databases">
        <title>Plasmidome dynamics in the species complex Clostridium novyi sensu lato converts strains of independent lineages into distinctly different pathogens.</title>
        <authorList>
            <person name="Skarin H."/>
            <person name="Segerman B."/>
        </authorList>
    </citation>
    <scope>NUCLEOTIDE SEQUENCE [LARGE SCALE GENOMIC DNA]</scope>
    <source>
        <strain evidence="3 4">DC5</strain>
    </source>
</reference>
<keyword evidence="1" id="KW-1133">Transmembrane helix</keyword>
<dbReference type="InterPro" id="IPR038765">
    <property type="entry name" value="Papain-like_cys_pep_sf"/>
</dbReference>
<dbReference type="InterPro" id="IPR002931">
    <property type="entry name" value="Transglutaminase-like"/>
</dbReference>
<dbReference type="AlphaFoldDB" id="A0A0A0ICM2"/>
<feature type="transmembrane region" description="Helical" evidence="1">
    <location>
        <begin position="6"/>
        <end position="25"/>
    </location>
</feature>
<accession>A0A0A0ICM2</accession>
<gene>
    <name evidence="3" type="ORF">Z955_11535</name>
</gene>
<feature type="domain" description="Transglutaminase-like" evidence="2">
    <location>
        <begin position="71"/>
        <end position="180"/>
    </location>
</feature>
<sequence>MNKKRIVIMGLLILLMIGFVIGLNFKKYRQSSKNDFNIIKWDNFYAEKNINLYYGTKEKQVLAQLNSKYRVNDIIANSKDQLEKSIKIMNWVRTNMKYDKNKKNKVEDKGAADILESKQKSKPYSNLEICTVFNEFCNSGNIISRIGKLTISDSTKTKDNPSFFVCEVWNVKYNKWIMIDVINGGYVSEKDMPLSTVDVIQKGICNLQIVSDESPDKYKKKMSKYFYAYTIKIDNTIYNAKQSNCYVTFINNNEDRINMKNPLQYPSIYTKNKYLFEVSPEEENKKYNSDEVPTMIFSKVMKNKEGKDNKSDKEIKEELCIGVFKNSSMEEKYYISINGSPFEQKNKYFKVQIKKGLNNIKLSKDGKTSIREVAFKYKE</sequence>
<dbReference type="SUPFAM" id="SSF54001">
    <property type="entry name" value="Cysteine proteinases"/>
    <property type="match status" value="1"/>
</dbReference>
<dbReference type="EMBL" id="JDRY01000056">
    <property type="protein sequence ID" value="KGM98263.1"/>
    <property type="molecule type" value="Genomic_DNA"/>
</dbReference>
<organism evidence="3 4">
    <name type="scientific">Clostridium botulinum C/D str. DC5</name>
    <dbReference type="NCBI Taxonomy" id="1443128"/>
    <lineage>
        <taxon>Bacteria</taxon>
        <taxon>Bacillati</taxon>
        <taxon>Bacillota</taxon>
        <taxon>Clostridia</taxon>
        <taxon>Eubacteriales</taxon>
        <taxon>Clostridiaceae</taxon>
        <taxon>Clostridium</taxon>
    </lineage>
</organism>
<evidence type="ECO:0000259" key="2">
    <source>
        <dbReference type="Pfam" id="PF01841"/>
    </source>
</evidence>
<evidence type="ECO:0000313" key="4">
    <source>
        <dbReference type="Proteomes" id="UP000030014"/>
    </source>
</evidence>
<comment type="caution">
    <text evidence="3">The sequence shown here is derived from an EMBL/GenBank/DDBJ whole genome shotgun (WGS) entry which is preliminary data.</text>
</comment>
<dbReference type="RefSeq" id="WP_039259792.1">
    <property type="nucleotide sequence ID" value="NZ_JDRY01000056.1"/>
</dbReference>
<keyword evidence="1" id="KW-0812">Transmembrane</keyword>
<protein>
    <recommendedName>
        <fullName evidence="2">Transglutaminase-like domain-containing protein</fullName>
    </recommendedName>
</protein>
<evidence type="ECO:0000313" key="3">
    <source>
        <dbReference type="EMBL" id="KGM98263.1"/>
    </source>
</evidence>
<dbReference type="Pfam" id="PF01841">
    <property type="entry name" value="Transglut_core"/>
    <property type="match status" value="1"/>
</dbReference>
<evidence type="ECO:0000256" key="1">
    <source>
        <dbReference type="SAM" id="Phobius"/>
    </source>
</evidence>
<dbReference type="Proteomes" id="UP000030014">
    <property type="component" value="Unassembled WGS sequence"/>
</dbReference>